<dbReference type="PANTHER" id="PTHR30290:SF10">
    <property type="entry name" value="PERIPLASMIC OLIGOPEPTIDE-BINDING PROTEIN-RELATED"/>
    <property type="match status" value="1"/>
</dbReference>
<reference evidence="6" key="1">
    <citation type="journal article" date="2014" name="Front. Microbiol.">
        <title>High frequency of phylogenetically diverse reductive dehalogenase-homologous genes in deep subseafloor sedimentary metagenomes.</title>
        <authorList>
            <person name="Kawai M."/>
            <person name="Futagami T."/>
            <person name="Toyoda A."/>
            <person name="Takaki Y."/>
            <person name="Nishi S."/>
            <person name="Hori S."/>
            <person name="Arai W."/>
            <person name="Tsubouchi T."/>
            <person name="Morono Y."/>
            <person name="Uchiyama I."/>
            <person name="Ito T."/>
            <person name="Fujiyama A."/>
            <person name="Inagaki F."/>
            <person name="Takami H."/>
        </authorList>
    </citation>
    <scope>NUCLEOTIDE SEQUENCE</scope>
    <source>
        <strain evidence="6">Expedition CK06-06</strain>
    </source>
</reference>
<evidence type="ECO:0000256" key="3">
    <source>
        <dbReference type="ARBA" id="ARBA00022448"/>
    </source>
</evidence>
<dbReference type="GO" id="GO:0042597">
    <property type="term" value="C:periplasmic space"/>
    <property type="evidence" value="ECO:0007669"/>
    <property type="project" value="UniProtKB-ARBA"/>
</dbReference>
<feature type="domain" description="Solute-binding protein family 5" evidence="5">
    <location>
        <begin position="22"/>
        <end position="395"/>
    </location>
</feature>
<dbReference type="GO" id="GO:0043190">
    <property type="term" value="C:ATP-binding cassette (ABC) transporter complex"/>
    <property type="evidence" value="ECO:0007669"/>
    <property type="project" value="InterPro"/>
</dbReference>
<dbReference type="EMBL" id="BARU01001779">
    <property type="protein sequence ID" value="GAH20675.1"/>
    <property type="molecule type" value="Genomic_DNA"/>
</dbReference>
<dbReference type="GO" id="GO:0015833">
    <property type="term" value="P:peptide transport"/>
    <property type="evidence" value="ECO:0007669"/>
    <property type="project" value="TreeGrafter"/>
</dbReference>
<dbReference type="GO" id="GO:1904680">
    <property type="term" value="F:peptide transmembrane transporter activity"/>
    <property type="evidence" value="ECO:0007669"/>
    <property type="project" value="TreeGrafter"/>
</dbReference>
<dbReference type="InterPro" id="IPR030678">
    <property type="entry name" value="Peptide/Ni-bd"/>
</dbReference>
<dbReference type="Gene3D" id="3.40.190.10">
    <property type="entry name" value="Periplasmic binding protein-like II"/>
    <property type="match status" value="1"/>
</dbReference>
<dbReference type="InterPro" id="IPR039424">
    <property type="entry name" value="SBP_5"/>
</dbReference>
<evidence type="ECO:0000256" key="1">
    <source>
        <dbReference type="ARBA" id="ARBA00004196"/>
    </source>
</evidence>
<dbReference type="InterPro" id="IPR000914">
    <property type="entry name" value="SBP_5_dom"/>
</dbReference>
<sequence>MTSHEYIMQLFSGLVRFGDNLEPVPDIAQSWQVSHDGMTYTFYLRNDVRFHDGREVKAEDFKYSWQRVCHPDTQSQTAATYLGDIVGVREVLAGKAEEISGVRIIGDYTLQVTIDAPKSYFLSKLTYPTAFVVDRANAESVGEWWRQPNGTGPFMLRQWDEDSLLVLEKNDLYYGKLAKVNFIIFQLWGGVPMNMYETGEIDISGVSRTYIDKVTDKAGPFYEELSVVPQLSFSYVGFNIAQPPFDDVNIRRAFSQAIDKDKLVFLVFKGMVERADGILPPGIPGFNKDLPGLGYNVNEAKGLIEDSRYGDVSNLPSITITTSGWGGLISQGLEAIINEWRQNLGVEVTVRQLEPQRFFYHLKQEKDEMFYIGWVADYPHPQNFLDVLFHTGTDNNYGEYSNPGVDTLLERAGIEPDNDLSLKLYQQAEQLLVEDAACLPLWFG</sequence>
<dbReference type="Gene3D" id="3.90.76.10">
    <property type="entry name" value="Dipeptide-binding Protein, Domain 1"/>
    <property type="match status" value="1"/>
</dbReference>
<evidence type="ECO:0000256" key="2">
    <source>
        <dbReference type="ARBA" id="ARBA00005695"/>
    </source>
</evidence>
<gene>
    <name evidence="6" type="ORF">S03H2_04476</name>
</gene>
<dbReference type="PANTHER" id="PTHR30290">
    <property type="entry name" value="PERIPLASMIC BINDING COMPONENT OF ABC TRANSPORTER"/>
    <property type="match status" value="1"/>
</dbReference>
<protein>
    <recommendedName>
        <fullName evidence="5">Solute-binding protein family 5 domain-containing protein</fullName>
    </recommendedName>
</protein>
<name>X1EJY2_9ZZZZ</name>
<dbReference type="PIRSF" id="PIRSF002741">
    <property type="entry name" value="MppA"/>
    <property type="match status" value="1"/>
</dbReference>
<evidence type="ECO:0000256" key="4">
    <source>
        <dbReference type="ARBA" id="ARBA00022729"/>
    </source>
</evidence>
<feature type="non-terminal residue" evidence="6">
    <location>
        <position position="444"/>
    </location>
</feature>
<comment type="similarity">
    <text evidence="2">Belongs to the bacterial solute-binding protein 5 family.</text>
</comment>
<evidence type="ECO:0000259" key="5">
    <source>
        <dbReference type="Pfam" id="PF00496"/>
    </source>
</evidence>
<dbReference type="GO" id="GO:0030313">
    <property type="term" value="C:cell envelope"/>
    <property type="evidence" value="ECO:0007669"/>
    <property type="project" value="UniProtKB-SubCell"/>
</dbReference>
<organism evidence="6">
    <name type="scientific">marine sediment metagenome</name>
    <dbReference type="NCBI Taxonomy" id="412755"/>
    <lineage>
        <taxon>unclassified sequences</taxon>
        <taxon>metagenomes</taxon>
        <taxon>ecological metagenomes</taxon>
    </lineage>
</organism>
<proteinExistence type="inferred from homology"/>
<evidence type="ECO:0000313" key="6">
    <source>
        <dbReference type="EMBL" id="GAH20675.1"/>
    </source>
</evidence>
<accession>X1EJY2</accession>
<keyword evidence="4" id="KW-0732">Signal</keyword>
<keyword evidence="3" id="KW-0813">Transport</keyword>
<dbReference type="AlphaFoldDB" id="X1EJY2"/>
<dbReference type="CDD" id="cd08504">
    <property type="entry name" value="PBP2_OppA"/>
    <property type="match status" value="1"/>
</dbReference>
<comment type="subcellular location">
    <subcellularLocation>
        <location evidence="1">Cell envelope</location>
    </subcellularLocation>
</comment>
<dbReference type="SUPFAM" id="SSF53850">
    <property type="entry name" value="Periplasmic binding protein-like II"/>
    <property type="match status" value="1"/>
</dbReference>
<comment type="caution">
    <text evidence="6">The sequence shown here is derived from an EMBL/GenBank/DDBJ whole genome shotgun (WGS) entry which is preliminary data.</text>
</comment>
<dbReference type="Gene3D" id="3.10.105.10">
    <property type="entry name" value="Dipeptide-binding Protein, Domain 3"/>
    <property type="match status" value="1"/>
</dbReference>
<dbReference type="Pfam" id="PF00496">
    <property type="entry name" value="SBP_bac_5"/>
    <property type="match status" value="1"/>
</dbReference>